<reference evidence="1" key="1">
    <citation type="submission" date="2021-02" db="EMBL/GenBank/DDBJ databases">
        <authorList>
            <person name="Nowell W R."/>
        </authorList>
    </citation>
    <scope>NUCLEOTIDE SEQUENCE</scope>
</reference>
<proteinExistence type="predicted"/>
<organism evidence="1 2">
    <name type="scientific">Adineta steineri</name>
    <dbReference type="NCBI Taxonomy" id="433720"/>
    <lineage>
        <taxon>Eukaryota</taxon>
        <taxon>Metazoa</taxon>
        <taxon>Spiralia</taxon>
        <taxon>Gnathifera</taxon>
        <taxon>Rotifera</taxon>
        <taxon>Eurotatoria</taxon>
        <taxon>Bdelloidea</taxon>
        <taxon>Adinetida</taxon>
        <taxon>Adinetidae</taxon>
        <taxon>Adineta</taxon>
    </lineage>
</organism>
<accession>A0A815KXY1</accession>
<evidence type="ECO:0000313" key="2">
    <source>
        <dbReference type="Proteomes" id="UP000663891"/>
    </source>
</evidence>
<name>A0A815KXY1_9BILA</name>
<dbReference type="Proteomes" id="UP000663891">
    <property type="component" value="Unassembled WGS sequence"/>
</dbReference>
<sequence length="136" mass="15477">MSGNGNDNNEIMEFSSKENYLNETVLDLAGIDQPFMETFYTTIFKNCLFAFEAQDLGDGRLELSKVVGSLLRISGVTGQKPTDMDYSRIQHYTTSNKITENKKNITNRMFNLMIYGIDTGKDNNIESTMTRLGYDR</sequence>
<protein>
    <submittedName>
        <fullName evidence="1">Uncharacterized protein</fullName>
    </submittedName>
</protein>
<comment type="caution">
    <text evidence="1">The sequence shown here is derived from an EMBL/GenBank/DDBJ whole genome shotgun (WGS) entry which is preliminary data.</text>
</comment>
<evidence type="ECO:0000313" key="1">
    <source>
        <dbReference type="EMBL" id="CAF1399292.1"/>
    </source>
</evidence>
<feature type="non-terminal residue" evidence="1">
    <location>
        <position position="136"/>
    </location>
</feature>
<dbReference type="AlphaFoldDB" id="A0A815KXY1"/>
<dbReference type="EMBL" id="CAJNON010000890">
    <property type="protein sequence ID" value="CAF1399292.1"/>
    <property type="molecule type" value="Genomic_DNA"/>
</dbReference>
<gene>
    <name evidence="1" type="ORF">VCS650_LOCUS36398</name>
</gene>